<dbReference type="HOGENOM" id="CLU_2905565_0_0_1"/>
<proteinExistence type="predicted"/>
<protein>
    <submittedName>
        <fullName evidence="1">Uncharacterized protein</fullName>
    </submittedName>
</protein>
<accession>F8NYB6</accession>
<organism>
    <name type="scientific">Serpula lacrymans var. lacrymans (strain S7.9)</name>
    <name type="common">Dry rot fungus</name>
    <dbReference type="NCBI Taxonomy" id="578457"/>
    <lineage>
        <taxon>Eukaryota</taxon>
        <taxon>Fungi</taxon>
        <taxon>Dikarya</taxon>
        <taxon>Basidiomycota</taxon>
        <taxon>Agaricomycotina</taxon>
        <taxon>Agaricomycetes</taxon>
        <taxon>Agaricomycetidae</taxon>
        <taxon>Boletales</taxon>
        <taxon>Coniophorineae</taxon>
        <taxon>Serpulaceae</taxon>
        <taxon>Serpula</taxon>
    </lineage>
</organism>
<dbReference type="EMBL" id="GL945435">
    <property type="protein sequence ID" value="EGO23588.1"/>
    <property type="molecule type" value="Genomic_DNA"/>
</dbReference>
<dbReference type="AlphaFoldDB" id="F8NYB6"/>
<name>F8NYB6_SERL9</name>
<reference evidence="1" key="1">
    <citation type="submission" date="2011-04" db="EMBL/GenBank/DDBJ databases">
        <title>Evolution of plant cell wall degrading machinery underlies the functional diversity of forest fungi.</title>
        <authorList>
            <consortium name="US DOE Joint Genome Institute (JGI-PGF)"/>
            <person name="Eastwood D.C."/>
            <person name="Floudas D."/>
            <person name="Binder M."/>
            <person name="Majcherczyk A."/>
            <person name="Schneider P."/>
            <person name="Aerts A."/>
            <person name="Asiegbu F.O."/>
            <person name="Baker S.E."/>
            <person name="Barry K."/>
            <person name="Bendiksby M."/>
            <person name="Blumentritt M."/>
            <person name="Coutinho P.M."/>
            <person name="Cullen D."/>
            <person name="Cullen D."/>
            <person name="Gathman A."/>
            <person name="Goodell B."/>
            <person name="Henrissat B."/>
            <person name="Ihrmark K."/>
            <person name="Kauserud H."/>
            <person name="Kohler A."/>
            <person name="LaButti K."/>
            <person name="Lapidus A."/>
            <person name="Lavin J.L."/>
            <person name="Lee Y.-H."/>
            <person name="Lindquist E."/>
            <person name="Lilly W."/>
            <person name="Lucas S."/>
            <person name="Morin E."/>
            <person name="Murat C."/>
            <person name="Oguiza J.A."/>
            <person name="Park J."/>
            <person name="Pisabarro A.G."/>
            <person name="Riley R."/>
            <person name="Rosling A."/>
            <person name="Salamov A."/>
            <person name="Schmidt O."/>
            <person name="Schmutz J."/>
            <person name="Skrede I."/>
            <person name="Stenlid J."/>
            <person name="Wiebenga A."/>
            <person name="Xie X."/>
            <person name="Kues U."/>
            <person name="Hibbett D.S."/>
            <person name="Hoffmeister D."/>
            <person name="Hogberg N."/>
            <person name="Martin F."/>
            <person name="Grigoriev I.V."/>
            <person name="Watkinson S.C."/>
        </authorList>
    </citation>
    <scope>NUCLEOTIDE SEQUENCE</scope>
    <source>
        <strain evidence="1">S7.9</strain>
    </source>
</reference>
<dbReference type="KEGG" id="sla:SERLADRAFT_469656"/>
<dbReference type="GeneID" id="18819638"/>
<sequence>MTIASSAQTFEARNAERSRYPCKARNCIDMIAITLVRFGTMSAHIFLQPTALKLVNVNGVDH</sequence>
<gene>
    <name evidence="1" type="ORF">SERLADRAFT_469656</name>
</gene>
<dbReference type="Proteomes" id="UP000008064">
    <property type="component" value="Unassembled WGS sequence"/>
</dbReference>
<dbReference type="RefSeq" id="XP_007319350.1">
    <property type="nucleotide sequence ID" value="XM_007319288.1"/>
</dbReference>
<evidence type="ECO:0000313" key="1">
    <source>
        <dbReference type="EMBL" id="EGO23588.1"/>
    </source>
</evidence>